<evidence type="ECO:0000313" key="2">
    <source>
        <dbReference type="Proteomes" id="UP001589733"/>
    </source>
</evidence>
<accession>A0ABV6B5Y4</accession>
<comment type="caution">
    <text evidence="1">The sequence shown here is derived from an EMBL/GenBank/DDBJ whole genome shotgun (WGS) entry which is preliminary data.</text>
</comment>
<sequence length="209" mass="23082">MKLRTLIRLTGMVESATRTPETPTPGTGGVRGAARRVADVVRQDVRVQGAAEGVLGRVREARASVKERADSRLEQLIFERRGNVVPDEVADLLARRRQEREAEAARLRARQILLDTAENPVQRQILTLVAQTTPWTGGKTPEPLRYTQLLDRLAPSGKADAEMPVHRALWTLAERRVLAVSPHGEVTATLPETGRQLAKVSTHTSARQQ</sequence>
<dbReference type="Proteomes" id="UP001589733">
    <property type="component" value="Unassembled WGS sequence"/>
</dbReference>
<keyword evidence="2" id="KW-1185">Reference proteome</keyword>
<proteinExistence type="predicted"/>
<organism evidence="1 2">
    <name type="scientific">Deinococcus oregonensis</name>
    <dbReference type="NCBI Taxonomy" id="1805970"/>
    <lineage>
        <taxon>Bacteria</taxon>
        <taxon>Thermotogati</taxon>
        <taxon>Deinococcota</taxon>
        <taxon>Deinococci</taxon>
        <taxon>Deinococcales</taxon>
        <taxon>Deinococcaceae</taxon>
        <taxon>Deinococcus</taxon>
    </lineage>
</organism>
<protein>
    <submittedName>
        <fullName evidence="1">Uncharacterized protein</fullName>
    </submittedName>
</protein>
<evidence type="ECO:0000313" key="1">
    <source>
        <dbReference type="EMBL" id="MFB9994612.1"/>
    </source>
</evidence>
<reference evidence="1 2" key="1">
    <citation type="submission" date="2024-09" db="EMBL/GenBank/DDBJ databases">
        <authorList>
            <person name="Sun Q."/>
            <person name="Mori K."/>
        </authorList>
    </citation>
    <scope>NUCLEOTIDE SEQUENCE [LARGE SCALE GENOMIC DNA]</scope>
    <source>
        <strain evidence="1 2">JCM 13503</strain>
    </source>
</reference>
<name>A0ABV6B5Y4_9DEIO</name>
<dbReference type="EMBL" id="JBHLYR010000063">
    <property type="protein sequence ID" value="MFB9994612.1"/>
    <property type="molecule type" value="Genomic_DNA"/>
</dbReference>
<dbReference type="RefSeq" id="WP_380015730.1">
    <property type="nucleotide sequence ID" value="NZ_JBHLYR010000063.1"/>
</dbReference>
<gene>
    <name evidence="1" type="ORF">ACFFLM_21875</name>
</gene>